<dbReference type="PROSITE" id="PS50977">
    <property type="entry name" value="HTH_TETR_2"/>
    <property type="match status" value="1"/>
</dbReference>
<dbReference type="Proteomes" id="UP001238088">
    <property type="component" value="Unassembled WGS sequence"/>
</dbReference>
<evidence type="ECO:0000256" key="1">
    <source>
        <dbReference type="ARBA" id="ARBA00023125"/>
    </source>
</evidence>
<dbReference type="InterPro" id="IPR041479">
    <property type="entry name" value="TetR_CgmR_C"/>
</dbReference>
<dbReference type="Pfam" id="PF17937">
    <property type="entry name" value="TetR_C_28"/>
    <property type="match status" value="1"/>
</dbReference>
<dbReference type="InterPro" id="IPR009057">
    <property type="entry name" value="Homeodomain-like_sf"/>
</dbReference>
<sequence length="179" mass="20283">MDSKANMKRLLILKSATEFILSNDIYSLTLDAVAKSAGISKGGLLYHFPNKEALLKALALYIFEDFNERFLLQAEKDPVEKGRYSRALIELSKWDLDHHAKLNVGIVANSFLDQDLQGSIDELYQSIQTQIMNDGLDPVDSTIIRLAIDGLYFSEMYQIAPIKGDLREQVIQRLLDMTK</sequence>
<feature type="domain" description="HTH tetR-type" evidence="3">
    <location>
        <begin position="6"/>
        <end position="66"/>
    </location>
</feature>
<dbReference type="InterPro" id="IPR036271">
    <property type="entry name" value="Tet_transcr_reg_TetR-rel_C_sf"/>
</dbReference>
<dbReference type="SUPFAM" id="SSF46689">
    <property type="entry name" value="Homeodomain-like"/>
    <property type="match status" value="1"/>
</dbReference>
<keyword evidence="5" id="KW-1185">Reference proteome</keyword>
<dbReference type="PRINTS" id="PR00455">
    <property type="entry name" value="HTHTETR"/>
</dbReference>
<proteinExistence type="predicted"/>
<dbReference type="SUPFAM" id="SSF48498">
    <property type="entry name" value="Tetracyclin repressor-like, C-terminal domain"/>
    <property type="match status" value="1"/>
</dbReference>
<evidence type="ECO:0000256" key="2">
    <source>
        <dbReference type="PROSITE-ProRule" id="PRU00335"/>
    </source>
</evidence>
<evidence type="ECO:0000259" key="3">
    <source>
        <dbReference type="PROSITE" id="PS50977"/>
    </source>
</evidence>
<evidence type="ECO:0000313" key="5">
    <source>
        <dbReference type="Proteomes" id="UP001238088"/>
    </source>
</evidence>
<name>A0ABU0AAD3_9BACI</name>
<dbReference type="Pfam" id="PF00440">
    <property type="entry name" value="TetR_N"/>
    <property type="match status" value="1"/>
</dbReference>
<dbReference type="EMBL" id="JAUSUB010000001">
    <property type="protein sequence ID" value="MDQ0268208.1"/>
    <property type="molecule type" value="Genomic_DNA"/>
</dbReference>
<protein>
    <submittedName>
        <fullName evidence="4">AcrR family transcriptional regulator</fullName>
    </submittedName>
</protein>
<accession>A0ABU0AAD3</accession>
<reference evidence="4 5" key="1">
    <citation type="submission" date="2023-07" db="EMBL/GenBank/DDBJ databases">
        <title>Genomic Encyclopedia of Type Strains, Phase IV (KMG-IV): sequencing the most valuable type-strain genomes for metagenomic binning, comparative biology and taxonomic classification.</title>
        <authorList>
            <person name="Goeker M."/>
        </authorList>
    </citation>
    <scope>NUCLEOTIDE SEQUENCE [LARGE SCALE GENOMIC DNA]</scope>
    <source>
        <strain evidence="4 5">DSM 23494</strain>
    </source>
</reference>
<organism evidence="4 5">
    <name type="scientific">Cytobacillus purgationiresistens</name>
    <dbReference type="NCBI Taxonomy" id="863449"/>
    <lineage>
        <taxon>Bacteria</taxon>
        <taxon>Bacillati</taxon>
        <taxon>Bacillota</taxon>
        <taxon>Bacilli</taxon>
        <taxon>Bacillales</taxon>
        <taxon>Bacillaceae</taxon>
        <taxon>Cytobacillus</taxon>
    </lineage>
</organism>
<gene>
    <name evidence="4" type="ORF">J2S17_000077</name>
</gene>
<evidence type="ECO:0000313" key="4">
    <source>
        <dbReference type="EMBL" id="MDQ0268208.1"/>
    </source>
</evidence>
<keyword evidence="1 2" id="KW-0238">DNA-binding</keyword>
<comment type="caution">
    <text evidence="4">The sequence shown here is derived from an EMBL/GenBank/DDBJ whole genome shotgun (WGS) entry which is preliminary data.</text>
</comment>
<dbReference type="InterPro" id="IPR001647">
    <property type="entry name" value="HTH_TetR"/>
</dbReference>
<dbReference type="RefSeq" id="WP_307470800.1">
    <property type="nucleotide sequence ID" value="NZ_JAUSUB010000001.1"/>
</dbReference>
<dbReference type="Gene3D" id="1.10.357.10">
    <property type="entry name" value="Tetracycline Repressor, domain 2"/>
    <property type="match status" value="1"/>
</dbReference>
<feature type="DNA-binding region" description="H-T-H motif" evidence="2">
    <location>
        <begin position="29"/>
        <end position="48"/>
    </location>
</feature>